<feature type="domain" description="N(4)-bis(aminopropyl)spermidine synthase C-terminal" evidence="1">
    <location>
        <begin position="150"/>
        <end position="293"/>
    </location>
</feature>
<dbReference type="OrthoDB" id="9793120at2"/>
<keyword evidence="2" id="KW-0808">Transferase</keyword>
<protein>
    <submittedName>
        <fullName evidence="2">Putative methyltransferase</fullName>
    </submittedName>
</protein>
<proteinExistence type="predicted"/>
<dbReference type="Pfam" id="PF01861">
    <property type="entry name" value="BpsA_C"/>
    <property type="match status" value="1"/>
</dbReference>
<dbReference type="GO" id="GO:0032259">
    <property type="term" value="P:methylation"/>
    <property type="evidence" value="ECO:0007669"/>
    <property type="project" value="UniProtKB-KW"/>
</dbReference>
<evidence type="ECO:0000313" key="2">
    <source>
        <dbReference type="EMBL" id="RJG26176.1"/>
    </source>
</evidence>
<keyword evidence="2" id="KW-0489">Methyltransferase</keyword>
<sequence length="347" mass="40339">MMKALVSDLYEHFARLDEEELEKYERLKQKNKVIDLWNKWHRIHRSPFEKWLWKSCGTAVHLQDLINMTGTLHLALRLLEVCRHAGLVDIQGDGALQWKQPFASWRSRSPARINDSELRKVNEGRYGQFRADWTSSELRAHIIHEEIPSTQRIFFCGDDDYSSVALALYGERDITVGDVDPEVLQRIDSVAEAHHLTMDTLRFDVEQPAPSDLIGRFHAFHCDPLDSGKGLGLWLLRADELLSGEVGDTLFINVSIERLGARVSYFQQYLMGKGFCLDRIYRNANNYPLSEEPFINRAALQQKLNRLELHSLALDTLFIHTDMLVFIRTTDELPLFPQEFIEFRREI</sequence>
<dbReference type="InterPro" id="IPR002723">
    <property type="entry name" value="BpsA_C"/>
</dbReference>
<name>A0A3A3H815_PANTH</name>
<gene>
    <name evidence="2" type="ORF">DQX05_04620</name>
</gene>
<accession>A0A3A3H815</accession>
<organism evidence="2 3">
    <name type="scientific">Paenibacillus thiaminolyticus</name>
    <name type="common">Bacillus thiaminolyticus</name>
    <dbReference type="NCBI Taxonomy" id="49283"/>
    <lineage>
        <taxon>Bacteria</taxon>
        <taxon>Bacillati</taxon>
        <taxon>Bacillota</taxon>
        <taxon>Bacilli</taxon>
        <taxon>Bacillales</taxon>
        <taxon>Paenibacillaceae</taxon>
        <taxon>Paenibacillus</taxon>
    </lineage>
</organism>
<dbReference type="AlphaFoldDB" id="A0A3A3H815"/>
<dbReference type="EMBL" id="QYZD01000002">
    <property type="protein sequence ID" value="RJG26176.1"/>
    <property type="molecule type" value="Genomic_DNA"/>
</dbReference>
<evidence type="ECO:0000259" key="1">
    <source>
        <dbReference type="Pfam" id="PF01861"/>
    </source>
</evidence>
<dbReference type="Gene3D" id="3.40.50.150">
    <property type="entry name" value="Vaccinia Virus protein VP39"/>
    <property type="match status" value="1"/>
</dbReference>
<reference evidence="2 3" key="1">
    <citation type="submission" date="2018-09" db="EMBL/GenBank/DDBJ databases">
        <title>Paenibacillus SK2017-BO5.</title>
        <authorList>
            <person name="Piskunova J.V."/>
            <person name="Dubiley S.A."/>
            <person name="Severinov K.V."/>
        </authorList>
    </citation>
    <scope>NUCLEOTIDE SEQUENCE [LARGE SCALE GENOMIC DNA]</scope>
    <source>
        <strain evidence="2 3">BO5</strain>
    </source>
</reference>
<dbReference type="Proteomes" id="UP000266177">
    <property type="component" value="Unassembled WGS sequence"/>
</dbReference>
<comment type="caution">
    <text evidence="2">The sequence shown here is derived from an EMBL/GenBank/DDBJ whole genome shotgun (WGS) entry which is preliminary data.</text>
</comment>
<evidence type="ECO:0000313" key="3">
    <source>
        <dbReference type="Proteomes" id="UP000266177"/>
    </source>
</evidence>
<dbReference type="InterPro" id="IPR029063">
    <property type="entry name" value="SAM-dependent_MTases_sf"/>
</dbReference>
<dbReference type="GO" id="GO:0008168">
    <property type="term" value="F:methyltransferase activity"/>
    <property type="evidence" value="ECO:0007669"/>
    <property type="project" value="UniProtKB-KW"/>
</dbReference>